<dbReference type="InParanoid" id="G7E1G1"/>
<evidence type="ECO:0000259" key="2">
    <source>
        <dbReference type="SMART" id="SM00128"/>
    </source>
</evidence>
<dbReference type="SUPFAM" id="SSF50978">
    <property type="entry name" value="WD40 repeat-like"/>
    <property type="match status" value="1"/>
</dbReference>
<dbReference type="Gene3D" id="2.130.10.10">
    <property type="entry name" value="YVTN repeat-like/Quinoprotein amine dehydrogenase"/>
    <property type="match status" value="2"/>
</dbReference>
<dbReference type="PANTHER" id="PTHR11200:SF240">
    <property type="entry name" value="INOSITOL POLYPHOSPHATE 5-PHOSPHATASE C9G1.10C-RELATED"/>
    <property type="match status" value="1"/>
</dbReference>
<dbReference type="FunCoup" id="G7E1G1">
    <property type="interactions" value="41"/>
</dbReference>
<dbReference type="Gene3D" id="3.60.10.10">
    <property type="entry name" value="Endonuclease/exonuclease/phosphatase"/>
    <property type="match status" value="1"/>
</dbReference>
<dbReference type="InterPro" id="IPR000300">
    <property type="entry name" value="IPPc"/>
</dbReference>
<dbReference type="RefSeq" id="XP_014565198.1">
    <property type="nucleotide sequence ID" value="XM_014709712.1"/>
</dbReference>
<feature type="region of interest" description="Disordered" evidence="1">
    <location>
        <begin position="318"/>
        <end position="371"/>
    </location>
</feature>
<feature type="compositionally biased region" description="Acidic residues" evidence="1">
    <location>
        <begin position="331"/>
        <end position="342"/>
    </location>
</feature>
<dbReference type="SMART" id="SM00128">
    <property type="entry name" value="IPPc"/>
    <property type="match status" value="1"/>
</dbReference>
<dbReference type="InterPro" id="IPR046985">
    <property type="entry name" value="IP5"/>
</dbReference>
<dbReference type="Pfam" id="PF22669">
    <property type="entry name" value="Exo_endo_phos2"/>
    <property type="match status" value="1"/>
</dbReference>
<dbReference type="GO" id="GO:0004439">
    <property type="term" value="F:phosphatidylinositol-4,5-bisphosphate 5-phosphatase activity"/>
    <property type="evidence" value="ECO:0007669"/>
    <property type="project" value="TreeGrafter"/>
</dbReference>
<feature type="domain" description="Inositol polyphosphate-related phosphatase" evidence="2">
    <location>
        <begin position="712"/>
        <end position="1054"/>
    </location>
</feature>
<keyword evidence="4" id="KW-1185">Reference proteome</keyword>
<feature type="compositionally biased region" description="Low complexity" evidence="1">
    <location>
        <begin position="100"/>
        <end position="112"/>
    </location>
</feature>
<organism evidence="3 4">
    <name type="scientific">Mixia osmundae (strain CBS 9802 / IAM 14324 / JCM 22182 / KY 12970)</name>
    <dbReference type="NCBI Taxonomy" id="764103"/>
    <lineage>
        <taxon>Eukaryota</taxon>
        <taxon>Fungi</taxon>
        <taxon>Dikarya</taxon>
        <taxon>Basidiomycota</taxon>
        <taxon>Pucciniomycotina</taxon>
        <taxon>Mixiomycetes</taxon>
        <taxon>Mixiales</taxon>
        <taxon>Mixiaceae</taxon>
        <taxon>Mixia</taxon>
    </lineage>
</organism>
<accession>G7E1G1</accession>
<sequence length="1087" mass="119583">MAGVAEAEQDEVYDVRSLKSRFEQLSLAKPSQSTPATVQPVRPANGSRTSLLSSGSSGQYGTAPSLTRDAQTLSDDDAALSRRGSKVSLASAPDLPTRPSQSGQSSRRGSSSDPLSQVVARSLPPPESMPAWRRKAPPPPLPLERPSVLTVSPARSLSLASSDNDSYDESELPKPKLIRTHRLYDEQHSPVTERKTYFASPSSSPGEPTALAEPSPKPVVPPRPTHTLIGASAEDPFDSRPLTPSQAPPKVPPRPSQQALANARSVQTANGLTAPPVPPRPLTPPRTEPGITSLAGLPVPPSRTAAAAALAVPIRRSRAMTSSSFANGNDSESDESPEADDDSSAKGRADELPESAFANRRPPVTDPPRSCHSKHQILAFAVHDRLVCAAGQHHLRVYDSLSGFERYSIALASSEHRITALCFRAEANPRDSPRIVWAGTRDGVLAEIDIQQDRVVQHRSSLHTGRITTIQQIGRSMVTIDESGKVQTFTSDVAAGDQSTCSITDVPRTQRIHLFDHQTAVLLIGNKIWTAQPPPKGARGPLIRVYDPLATSGAFSLTSKPAMTTDTFAFVGAVTSGTIVPRYDHVYLGHETGHVSVWSQRTLECLKVVRISNYQVTALCGVTDLLWAGFRTGSTYVYDLSKEPWIVRKVWRAHSEGVVKIIADLSVLLSRGELHVVSAGLDGYIHFWDGFLKTDWTDARLDARKEEYCTFRDISVFISSWNVDANKPRELNRDGKDMTYLHDLLSSSGSPDLLVFGFQEMIDLESKKLTAKTMLFGRKRADSVYSDAVSHTYRAWHETLAQSVRMAMDPAQPYEVLQAENLVGLFTCIFVKSSERAALRDVALTNVKTGMGGRYGNKGAILARLVVDDTSLCFINMHLAAGQRHLRQRNKDLVDILEAKSSFAEHPVHAPYAYYGGGSGVNVFDHEVVWAQGDLNYRIDMRRDAVLEAIKQGDLEALWAQDQLHKQMKTNQSFRLRAFTEAKISFNPTYKYDPGTDEYDSSEKKRIPAWCDRILWRASHKGQVTPLSYQRHEVKISDHRPISARFMVKAKRIQHSQRDALLAGINAEWKTEQARLASLATETYFGP</sequence>
<dbReference type="OrthoDB" id="2248459at2759"/>
<evidence type="ECO:0000313" key="4">
    <source>
        <dbReference type="Proteomes" id="UP000009131"/>
    </source>
</evidence>
<dbReference type="AlphaFoldDB" id="G7E1G1"/>
<dbReference type="eggNOG" id="KOG0565">
    <property type="taxonomic scope" value="Eukaryota"/>
</dbReference>
<feature type="compositionally biased region" description="Polar residues" evidence="1">
    <location>
        <begin position="59"/>
        <end position="73"/>
    </location>
</feature>
<feature type="compositionally biased region" description="Pro residues" evidence="1">
    <location>
        <begin position="246"/>
        <end position="255"/>
    </location>
</feature>
<feature type="compositionally biased region" description="Polar residues" evidence="1">
    <location>
        <begin position="149"/>
        <end position="164"/>
    </location>
</feature>
<dbReference type="EMBL" id="BABT02000106">
    <property type="protein sequence ID" value="GAA96671.1"/>
    <property type="molecule type" value="Genomic_DNA"/>
</dbReference>
<dbReference type="STRING" id="764103.G7E1G1"/>
<evidence type="ECO:0000256" key="1">
    <source>
        <dbReference type="SAM" id="MobiDB-lite"/>
    </source>
</evidence>
<protein>
    <recommendedName>
        <fullName evidence="2">Inositol polyphosphate-related phosphatase domain-containing protein</fullName>
    </recommendedName>
</protein>
<reference evidence="3 4" key="2">
    <citation type="journal article" date="2012" name="Open Biol.">
        <title>Characteristics of nucleosomes and linker DNA regions on the genome of the basidiomycete Mixia osmundae revealed by mono- and dinucleosome mapping.</title>
        <authorList>
            <person name="Nishida H."/>
            <person name="Kondo S."/>
            <person name="Matsumoto T."/>
            <person name="Suzuki Y."/>
            <person name="Yoshikawa H."/>
            <person name="Taylor T.D."/>
            <person name="Sugiyama J."/>
        </authorList>
    </citation>
    <scope>NUCLEOTIDE SEQUENCE [LARGE SCALE GENOMIC DNA]</scope>
    <source>
        <strain evidence="4">CBS 9802 / IAM 14324 / JCM 22182 / KY 12970</strain>
    </source>
</reference>
<evidence type="ECO:0000313" key="3">
    <source>
        <dbReference type="EMBL" id="GAA96671.1"/>
    </source>
</evidence>
<feature type="compositionally biased region" description="Polar residues" evidence="1">
    <location>
        <begin position="256"/>
        <end position="271"/>
    </location>
</feature>
<proteinExistence type="predicted"/>
<dbReference type="HOGENOM" id="CLU_002027_0_0_1"/>
<name>G7E1G1_MIXOS</name>
<dbReference type="SUPFAM" id="SSF56219">
    <property type="entry name" value="DNase I-like"/>
    <property type="match status" value="1"/>
</dbReference>
<feature type="compositionally biased region" description="Pro residues" evidence="1">
    <location>
        <begin position="215"/>
        <end position="224"/>
    </location>
</feature>
<dbReference type="InterPro" id="IPR036691">
    <property type="entry name" value="Endo/exonu/phosph_ase_sf"/>
</dbReference>
<feature type="compositionally biased region" description="Pro residues" evidence="1">
    <location>
        <begin position="275"/>
        <end position="287"/>
    </location>
</feature>
<dbReference type="PANTHER" id="PTHR11200">
    <property type="entry name" value="INOSITOL 5-PHOSPHATASE"/>
    <property type="match status" value="1"/>
</dbReference>
<dbReference type="GO" id="GO:0046856">
    <property type="term" value="P:phosphatidylinositol dephosphorylation"/>
    <property type="evidence" value="ECO:0007669"/>
    <property type="project" value="InterPro"/>
</dbReference>
<feature type="compositionally biased region" description="Polar residues" evidence="1">
    <location>
        <begin position="319"/>
        <end position="329"/>
    </location>
</feature>
<reference evidence="3 4" key="1">
    <citation type="journal article" date="2011" name="J. Gen. Appl. Microbiol.">
        <title>Draft genome sequencing of the enigmatic basidiomycete Mixia osmundae.</title>
        <authorList>
            <person name="Nishida H."/>
            <person name="Nagatsuka Y."/>
            <person name="Sugiyama J."/>
        </authorList>
    </citation>
    <scope>NUCLEOTIDE SEQUENCE [LARGE SCALE GENOMIC DNA]</scope>
    <source>
        <strain evidence="4">CBS 9802 / IAM 14324 / JCM 22182 / KY 12970</strain>
    </source>
</reference>
<comment type="caution">
    <text evidence="3">The sequence shown here is derived from an EMBL/GenBank/DDBJ whole genome shotgun (WGS) entry which is preliminary data.</text>
</comment>
<dbReference type="InterPro" id="IPR036322">
    <property type="entry name" value="WD40_repeat_dom_sf"/>
</dbReference>
<gene>
    <name evidence="3" type="primary">Mo03342</name>
    <name evidence="3" type="ORF">E5Q_03342</name>
</gene>
<dbReference type="InterPro" id="IPR015943">
    <property type="entry name" value="WD40/YVTN_repeat-like_dom_sf"/>
</dbReference>
<dbReference type="OMA" id="CVFVKHK"/>
<dbReference type="Proteomes" id="UP000009131">
    <property type="component" value="Unassembled WGS sequence"/>
</dbReference>
<feature type="compositionally biased region" description="Basic and acidic residues" evidence="1">
    <location>
        <begin position="182"/>
        <end position="196"/>
    </location>
</feature>
<feature type="region of interest" description="Disordered" evidence="1">
    <location>
        <begin position="25"/>
        <end position="300"/>
    </location>
</feature>